<dbReference type="RefSeq" id="WP_100356641.1">
    <property type="nucleotide sequence ID" value="NZ_PENH01000002.1"/>
</dbReference>
<evidence type="ECO:0000313" key="2">
    <source>
        <dbReference type="EMBL" id="PJI23978.1"/>
    </source>
</evidence>
<evidence type="ECO:0008006" key="4">
    <source>
        <dbReference type="Google" id="ProtNLM"/>
    </source>
</evidence>
<feature type="compositionally biased region" description="Polar residues" evidence="1">
    <location>
        <begin position="121"/>
        <end position="131"/>
    </location>
</feature>
<gene>
    <name evidence="2" type="ORF">CTM59_07365</name>
</gene>
<evidence type="ECO:0000256" key="1">
    <source>
        <dbReference type="SAM" id="MobiDB-lite"/>
    </source>
</evidence>
<reference evidence="2 3" key="1">
    <citation type="submission" date="2017-11" db="EMBL/GenBank/DDBJ databases">
        <title>Genome sequencing of Prevotella intermedia KCOM 2833.</title>
        <authorList>
            <person name="Kook J.-K."/>
            <person name="Park S.-N."/>
            <person name="Lim Y.K."/>
        </authorList>
    </citation>
    <scope>NUCLEOTIDE SEQUENCE [LARGE SCALE GENOMIC DNA]</scope>
    <source>
        <strain evidence="2 3">KCOM 2833</strain>
    </source>
</reference>
<sequence length="391" mass="45460">MAKKRSIMLSDFKQWVVKNGILTPNSANSYILYLNVSYNNILNINSNDVLYDYMNVIDTFYKENDMLYAVTIINDIINKINNLGTPLPKCLNDQRSALKQLKNFLHSKRNNVKDRKYYSKKNPNNPTSSTIDDIRDSFKPKSLDKIDGFRVLVDRLGEKEFIRLAVEESYFFSEDLVKARYNEIYKNLGKKPLPARKTTKKQKGIPGIGINIDKNSNIYYQINGKEIPVKLDPDGNQQVRKIIKEKTGYTLCEGSSCIFRNYIISHIWGKAYDPIYFTSFWNIVLVPAWVNSLLDKNSTDQDSIEYKLKETFKKICVELYIKNNPDFHNKWKNMEVIMGETNTSEEEFNKKFPKKGSEEPIYEISIIHEKNDGNGTLYGEKQVGRIILRNI</sequence>
<feature type="region of interest" description="Disordered" evidence="1">
    <location>
        <begin position="115"/>
        <end position="134"/>
    </location>
</feature>
<accession>A0A2M8TJ63</accession>
<evidence type="ECO:0000313" key="3">
    <source>
        <dbReference type="Proteomes" id="UP000231201"/>
    </source>
</evidence>
<dbReference type="EMBL" id="PENH01000002">
    <property type="protein sequence ID" value="PJI23978.1"/>
    <property type="molecule type" value="Genomic_DNA"/>
</dbReference>
<dbReference type="Proteomes" id="UP000231201">
    <property type="component" value="Unassembled WGS sequence"/>
</dbReference>
<comment type="caution">
    <text evidence="2">The sequence shown here is derived from an EMBL/GenBank/DDBJ whole genome shotgun (WGS) entry which is preliminary data.</text>
</comment>
<organism evidence="2 3">
    <name type="scientific">Prevotella intermedia</name>
    <dbReference type="NCBI Taxonomy" id="28131"/>
    <lineage>
        <taxon>Bacteria</taxon>
        <taxon>Pseudomonadati</taxon>
        <taxon>Bacteroidota</taxon>
        <taxon>Bacteroidia</taxon>
        <taxon>Bacteroidales</taxon>
        <taxon>Prevotellaceae</taxon>
        <taxon>Prevotella</taxon>
    </lineage>
</organism>
<dbReference type="AlphaFoldDB" id="A0A2M8TJ63"/>
<protein>
    <recommendedName>
        <fullName evidence="4">HNH endonuclease</fullName>
    </recommendedName>
</protein>
<proteinExistence type="predicted"/>
<name>A0A2M8TJ63_PREIN</name>